<evidence type="ECO:0000313" key="2">
    <source>
        <dbReference type="Proteomes" id="UP000502005"/>
    </source>
</evidence>
<dbReference type="EMBL" id="CP024770">
    <property type="protein sequence ID" value="QGY32562.1"/>
    <property type="molecule type" value="Genomic_DNA"/>
</dbReference>
<organism evidence="1 2">
    <name type="scientific">Pantoea cypripedii</name>
    <name type="common">Pectobacterium cypripedii</name>
    <name type="synonym">Erwinia cypripedii</name>
    <dbReference type="NCBI Taxonomy" id="55209"/>
    <lineage>
        <taxon>Bacteria</taxon>
        <taxon>Pseudomonadati</taxon>
        <taxon>Pseudomonadota</taxon>
        <taxon>Gammaproteobacteria</taxon>
        <taxon>Enterobacterales</taxon>
        <taxon>Erwiniaceae</taxon>
        <taxon>Pantoea</taxon>
    </lineage>
</organism>
<protein>
    <submittedName>
        <fullName evidence="1">Uncharacterized protein</fullName>
    </submittedName>
</protein>
<dbReference type="Proteomes" id="UP000502005">
    <property type="component" value="Plasmid pNE1B"/>
</dbReference>
<evidence type="ECO:0000313" key="1">
    <source>
        <dbReference type="EMBL" id="QGY32562.1"/>
    </source>
</evidence>
<gene>
    <name evidence="1" type="ORF">CUN67_26760</name>
</gene>
<proteinExistence type="predicted"/>
<sequence>MSVTFRIPSDLADEFMDAVTSSDVDKTSWLIDALRQKLNRPANDVEARMMALVERMEAAAATLIAGK</sequence>
<accession>A0A6B9G7B4</accession>
<dbReference type="AlphaFoldDB" id="A0A6B9G7B4"/>
<keyword evidence="1" id="KW-0614">Plasmid</keyword>
<name>A0A6B9G7B4_PANCY</name>
<reference evidence="1 2" key="1">
    <citation type="submission" date="2017-11" db="EMBL/GenBank/DDBJ databases">
        <title>Genome sequence of Pantoea cypripedii NE1.</title>
        <authorList>
            <person name="Nascimento F.X."/>
        </authorList>
    </citation>
    <scope>NUCLEOTIDE SEQUENCE [LARGE SCALE GENOMIC DNA]</scope>
    <source>
        <strain evidence="1 2">NE1</strain>
        <plasmid evidence="2">pne1b</plasmid>
    </source>
</reference>
<geneLocation type="plasmid" evidence="2">
    <name>pne1b</name>
</geneLocation>